<dbReference type="STRING" id="1210090.GCA_001613185_04001"/>
<dbReference type="Gene3D" id="1.10.443.10">
    <property type="entry name" value="Intergrase catalytic core"/>
    <property type="match status" value="1"/>
</dbReference>
<feature type="region of interest" description="Disordered" evidence="2">
    <location>
        <begin position="68"/>
        <end position="99"/>
    </location>
</feature>
<reference evidence="4 5" key="1">
    <citation type="submission" date="2018-06" db="EMBL/GenBank/DDBJ databases">
        <title>Genomic Encyclopedia of Type Strains, Phase IV (KMG-IV): sequencing the most valuable type-strain genomes for metagenomic binning, comparative biology and taxonomic classification.</title>
        <authorList>
            <person name="Goeker M."/>
        </authorList>
    </citation>
    <scope>NUCLEOTIDE SEQUENCE [LARGE SCALE GENOMIC DNA]</scope>
    <source>
        <strain evidence="4 5">DSM 44599</strain>
    </source>
</reference>
<organism evidence="4 5">
    <name type="scientific">Nocardia puris</name>
    <dbReference type="NCBI Taxonomy" id="208602"/>
    <lineage>
        <taxon>Bacteria</taxon>
        <taxon>Bacillati</taxon>
        <taxon>Actinomycetota</taxon>
        <taxon>Actinomycetes</taxon>
        <taxon>Mycobacteriales</taxon>
        <taxon>Nocardiaceae</taxon>
        <taxon>Nocardia</taxon>
    </lineage>
</organism>
<keyword evidence="1" id="KW-0233">DNA recombination</keyword>
<comment type="caution">
    <text evidence="4">The sequence shown here is derived from an EMBL/GenBank/DDBJ whole genome shotgun (WGS) entry which is preliminary data.</text>
</comment>
<feature type="domain" description="Tyr recombinase" evidence="3">
    <location>
        <begin position="2"/>
        <end position="56"/>
    </location>
</feature>
<dbReference type="InterPro" id="IPR011010">
    <property type="entry name" value="DNA_brk_join_enz"/>
</dbReference>
<protein>
    <submittedName>
        <fullName evidence="4">Phage integrase family protein</fullName>
    </submittedName>
</protein>
<dbReference type="EMBL" id="QNRE01000016">
    <property type="protein sequence ID" value="RBO84483.1"/>
    <property type="molecule type" value="Genomic_DNA"/>
</dbReference>
<evidence type="ECO:0000256" key="1">
    <source>
        <dbReference type="ARBA" id="ARBA00023172"/>
    </source>
</evidence>
<name>A0A366D346_9NOCA</name>
<gene>
    <name evidence="4" type="ORF">DFR74_11644</name>
</gene>
<evidence type="ECO:0000256" key="2">
    <source>
        <dbReference type="SAM" id="MobiDB-lite"/>
    </source>
</evidence>
<dbReference type="Proteomes" id="UP000252586">
    <property type="component" value="Unassembled WGS sequence"/>
</dbReference>
<dbReference type="AlphaFoldDB" id="A0A366D346"/>
<evidence type="ECO:0000259" key="3">
    <source>
        <dbReference type="Pfam" id="PF00589"/>
    </source>
</evidence>
<dbReference type="Pfam" id="PF00589">
    <property type="entry name" value="Phage_integrase"/>
    <property type="match status" value="1"/>
</dbReference>
<dbReference type="GO" id="GO:0003677">
    <property type="term" value="F:DNA binding"/>
    <property type="evidence" value="ECO:0007669"/>
    <property type="project" value="InterPro"/>
</dbReference>
<dbReference type="GO" id="GO:0006310">
    <property type="term" value="P:DNA recombination"/>
    <property type="evidence" value="ECO:0007669"/>
    <property type="project" value="UniProtKB-KW"/>
</dbReference>
<keyword evidence="5" id="KW-1185">Reference proteome</keyword>
<proteinExistence type="predicted"/>
<dbReference type="InterPro" id="IPR002104">
    <property type="entry name" value="Integrase_catalytic"/>
</dbReference>
<dbReference type="GO" id="GO:0015074">
    <property type="term" value="P:DNA integration"/>
    <property type="evidence" value="ECO:0007669"/>
    <property type="project" value="InterPro"/>
</dbReference>
<evidence type="ECO:0000313" key="4">
    <source>
        <dbReference type="EMBL" id="RBO84483.1"/>
    </source>
</evidence>
<evidence type="ECO:0000313" key="5">
    <source>
        <dbReference type="Proteomes" id="UP000252586"/>
    </source>
</evidence>
<accession>A0A366D346</accession>
<dbReference type="SUPFAM" id="SSF56349">
    <property type="entry name" value="DNA breaking-rejoining enzymes"/>
    <property type="match status" value="1"/>
</dbReference>
<sequence length="99" mass="10982">MFTRAQEALGSNYPLHALRHTAAYRMADDPDMDITDVQWILDHADLTTTQLYTTPTHGEVITAALAHHARQNERAAAPPEPPASGYDPRSLDVIFGRTQ</sequence>
<dbReference type="InterPro" id="IPR013762">
    <property type="entry name" value="Integrase-like_cat_sf"/>
</dbReference>